<keyword evidence="2" id="KW-0812">Transmembrane</keyword>
<name>A0A2H0BE38_9BACT</name>
<evidence type="ECO:0000313" key="3">
    <source>
        <dbReference type="EMBL" id="PIP55937.1"/>
    </source>
</evidence>
<evidence type="ECO:0000256" key="2">
    <source>
        <dbReference type="SAM" id="Phobius"/>
    </source>
</evidence>
<dbReference type="Proteomes" id="UP000229794">
    <property type="component" value="Unassembled WGS sequence"/>
</dbReference>
<comment type="caution">
    <text evidence="3">The sequence shown here is derived from an EMBL/GenBank/DDBJ whole genome shotgun (WGS) entry which is preliminary data.</text>
</comment>
<feature type="compositionally biased region" description="Basic and acidic residues" evidence="1">
    <location>
        <begin position="160"/>
        <end position="178"/>
    </location>
</feature>
<dbReference type="AlphaFoldDB" id="A0A2H0BE38"/>
<feature type="transmembrane region" description="Helical" evidence="2">
    <location>
        <begin position="296"/>
        <end position="314"/>
    </location>
</feature>
<evidence type="ECO:0000313" key="4">
    <source>
        <dbReference type="Proteomes" id="UP000229794"/>
    </source>
</evidence>
<sequence>MTPLWDETDKQPHMNWFQRRMLFCIQCKLRFLRKWVGKKSSSPTPSKKPSVVDSTQKGIPGKKRLKLSSPEVEVTTLQSFEKKAGEPSKTSADVSEKKKSRRAKSSPKASPEVQKKESKRTKSSPKASSETPKKKNSEKTSKEVSEKEKLETKQTVSPETPDKKEVEQTKSDSQDKSVKPKVQQETVPPETSEKKKPTEQQSVSPEVSDKEEKKEEKPEKPKAQQETVPPKTPEKDSQPKEAPPEVSEEKFNWLVARQVIVVLVLGILCSLFLLDSVAWKAVDQMKETLVKIPSHYIWWGLGIAVGLLLLGWYLKDADRRRQTYGFYRSPWFLRFGIILLFLGTLFAGYWYFYQITEWVEERIPTTVTKTQPSKFSSTSISQLPADIVLPIIAKCESGGRQFDSHGNVITNLKTMDVGKWQINLGYHSVEAKRLGIDLYTEEGNEKFARILFARNDTRDWSASRYCWEPKLLALGILPPSQVIITAQTFKMVIGVEWTDPISIPLGKNLDWGPVENVAYEVEAKGKIYKYPRSFEGHIRIPGRVTVVKIRVTDEEVREATFEFVISPLRT</sequence>
<organism evidence="3 4">
    <name type="scientific">Candidatus Zambryskibacteria bacterium CG22_combo_CG10-13_8_21_14_all_42_17</name>
    <dbReference type="NCBI Taxonomy" id="1975118"/>
    <lineage>
        <taxon>Bacteria</taxon>
        <taxon>Candidatus Zambryskiibacteriota</taxon>
    </lineage>
</organism>
<reference evidence="3 4" key="1">
    <citation type="submission" date="2017-09" db="EMBL/GenBank/DDBJ databases">
        <title>Depth-based differentiation of microbial function through sediment-hosted aquifers and enrichment of novel symbionts in the deep terrestrial subsurface.</title>
        <authorList>
            <person name="Probst A.J."/>
            <person name="Ladd B."/>
            <person name="Jarett J.K."/>
            <person name="Geller-Mcgrath D.E."/>
            <person name="Sieber C.M."/>
            <person name="Emerson J.B."/>
            <person name="Anantharaman K."/>
            <person name="Thomas B.C."/>
            <person name="Malmstrom R."/>
            <person name="Stieglmeier M."/>
            <person name="Klingl A."/>
            <person name="Woyke T."/>
            <person name="Ryan C.M."/>
            <person name="Banfield J.F."/>
        </authorList>
    </citation>
    <scope>NUCLEOTIDE SEQUENCE [LARGE SCALE GENOMIC DNA]</scope>
    <source>
        <strain evidence="3">CG22_combo_CG10-13_8_21_14_all_42_17</strain>
    </source>
</reference>
<keyword evidence="2" id="KW-0472">Membrane</keyword>
<feature type="region of interest" description="Disordered" evidence="1">
    <location>
        <begin position="36"/>
        <end position="244"/>
    </location>
</feature>
<feature type="compositionally biased region" description="Basic and acidic residues" evidence="1">
    <location>
        <begin position="232"/>
        <end position="244"/>
    </location>
</feature>
<gene>
    <name evidence="3" type="ORF">COX06_00515</name>
</gene>
<evidence type="ECO:0000256" key="1">
    <source>
        <dbReference type="SAM" id="MobiDB-lite"/>
    </source>
</evidence>
<protein>
    <submittedName>
        <fullName evidence="3">Uncharacterized protein</fullName>
    </submittedName>
</protein>
<feature type="compositionally biased region" description="Basic and acidic residues" evidence="1">
    <location>
        <begin position="131"/>
        <end position="152"/>
    </location>
</feature>
<feature type="transmembrane region" description="Helical" evidence="2">
    <location>
        <begin position="259"/>
        <end position="281"/>
    </location>
</feature>
<feature type="transmembrane region" description="Helical" evidence="2">
    <location>
        <begin position="335"/>
        <end position="353"/>
    </location>
</feature>
<proteinExistence type="predicted"/>
<dbReference type="EMBL" id="PCST01000007">
    <property type="protein sequence ID" value="PIP55937.1"/>
    <property type="molecule type" value="Genomic_DNA"/>
</dbReference>
<accession>A0A2H0BE38</accession>
<keyword evidence="2" id="KW-1133">Transmembrane helix</keyword>
<feature type="compositionally biased region" description="Basic and acidic residues" evidence="1">
    <location>
        <begin position="207"/>
        <end position="223"/>
    </location>
</feature>
<feature type="compositionally biased region" description="Low complexity" evidence="1">
    <location>
        <begin position="38"/>
        <end position="49"/>
    </location>
</feature>